<feature type="region of interest" description="Disordered" evidence="2">
    <location>
        <begin position="203"/>
        <end position="247"/>
    </location>
</feature>
<name>A0A8X7MY04_9BASI</name>
<comment type="caution">
    <text evidence="3">The sequence shown here is derived from an EMBL/GenBank/DDBJ whole genome shotgun (WGS) entry which is preliminary data.</text>
</comment>
<feature type="coiled-coil region" evidence="1">
    <location>
        <begin position="82"/>
        <end position="109"/>
    </location>
</feature>
<evidence type="ECO:0000256" key="1">
    <source>
        <dbReference type="SAM" id="Coils"/>
    </source>
</evidence>
<sequence>MSASTDVPSTNFPVSGASPNVEVMEDNLHTAYMNCGRLSGGLARLHSTSSSFKLIAARNDKIATGSAESIARVLIAAHEDVKEHLLSVRNKFEEECDQLRNRLDQELDHAHSTMKARIGKEMMFANAAIGRKLEWSVMTVNATLQEASSTTRDELQDAMDSLSECGSGLQRDINETESRYMRSLAHIVMGNAWSSALPEAMRVMQQTSRDQNLPPLYDPNGNDRQTFNAEASRNGRPPAPETVEAEQ</sequence>
<evidence type="ECO:0000256" key="2">
    <source>
        <dbReference type="SAM" id="MobiDB-lite"/>
    </source>
</evidence>
<dbReference type="EMBL" id="LWDE02000110">
    <property type="protein sequence ID" value="KAE8253153.1"/>
    <property type="molecule type" value="Genomic_DNA"/>
</dbReference>
<proteinExistence type="predicted"/>
<reference evidence="3" key="2">
    <citation type="journal article" date="2019" name="IMA Fungus">
        <title>Genome sequencing and comparison of five Tilletia species to identify candidate genes for the detection of regulated species infecting wheat.</title>
        <authorList>
            <person name="Nguyen H.D.T."/>
            <person name="Sultana T."/>
            <person name="Kesanakurti P."/>
            <person name="Hambleton S."/>
        </authorList>
    </citation>
    <scope>NUCLEOTIDE SEQUENCE</scope>
    <source>
        <strain evidence="3">DAOMC 236426</strain>
    </source>
</reference>
<protein>
    <submittedName>
        <fullName evidence="3">Uncharacterized protein</fullName>
    </submittedName>
</protein>
<dbReference type="Proteomes" id="UP000077684">
    <property type="component" value="Unassembled WGS sequence"/>
</dbReference>
<reference evidence="3" key="1">
    <citation type="submission" date="2016-04" db="EMBL/GenBank/DDBJ databases">
        <authorList>
            <person name="Nguyen H.D."/>
            <person name="Samba Siva P."/>
            <person name="Cullis J."/>
            <person name="Levesque C.A."/>
            <person name="Hambleton S."/>
        </authorList>
    </citation>
    <scope>NUCLEOTIDE SEQUENCE</scope>
    <source>
        <strain evidence="3">DAOMC 236426</strain>
    </source>
</reference>
<evidence type="ECO:0000313" key="4">
    <source>
        <dbReference type="Proteomes" id="UP000077684"/>
    </source>
</evidence>
<feature type="compositionally biased region" description="Polar residues" evidence="2">
    <location>
        <begin position="222"/>
        <end position="231"/>
    </location>
</feature>
<keyword evidence="1" id="KW-0175">Coiled coil</keyword>
<evidence type="ECO:0000313" key="3">
    <source>
        <dbReference type="EMBL" id="KAE8253153.1"/>
    </source>
</evidence>
<keyword evidence="4" id="KW-1185">Reference proteome</keyword>
<accession>A0A8X7MY04</accession>
<organism evidence="3 4">
    <name type="scientific">Tilletia controversa</name>
    <name type="common">dwarf bunt fungus</name>
    <dbReference type="NCBI Taxonomy" id="13291"/>
    <lineage>
        <taxon>Eukaryota</taxon>
        <taxon>Fungi</taxon>
        <taxon>Dikarya</taxon>
        <taxon>Basidiomycota</taxon>
        <taxon>Ustilaginomycotina</taxon>
        <taxon>Exobasidiomycetes</taxon>
        <taxon>Tilletiales</taxon>
        <taxon>Tilletiaceae</taxon>
        <taxon>Tilletia</taxon>
    </lineage>
</organism>
<gene>
    <name evidence="3" type="ORF">A4X06_0g1665</name>
</gene>
<dbReference type="AlphaFoldDB" id="A0A8X7MY04"/>